<evidence type="ECO:0000256" key="7">
    <source>
        <dbReference type="ARBA" id="ARBA00022833"/>
    </source>
</evidence>
<comment type="similarity">
    <text evidence="3">Belongs to the PTPS family. QueD subfamily.</text>
</comment>
<dbReference type="PROSITE" id="PS00987">
    <property type="entry name" value="PTPS_1"/>
    <property type="match status" value="1"/>
</dbReference>
<protein>
    <recommendedName>
        <fullName evidence="5">6-carboxy-5,6,7,8-tetrahydropterin synthase</fullName>
        <ecNumber evidence="4">4.1.2.50</ecNumber>
    </recommendedName>
    <alternativeName>
        <fullName evidence="9">Queuosine biosynthesis protein QueD</fullName>
    </alternativeName>
</protein>
<evidence type="ECO:0000256" key="8">
    <source>
        <dbReference type="ARBA" id="ARBA00023239"/>
    </source>
</evidence>
<evidence type="ECO:0000256" key="10">
    <source>
        <dbReference type="ARBA" id="ARBA00048807"/>
    </source>
</evidence>
<dbReference type="AlphaFoldDB" id="A0A1G7H5F1"/>
<accession>A0A1G7H5F1</accession>
<evidence type="ECO:0000256" key="5">
    <source>
        <dbReference type="ARBA" id="ARBA00018141"/>
    </source>
</evidence>
<dbReference type="PANTHER" id="PTHR12589:SF7">
    <property type="entry name" value="6-PYRUVOYL TETRAHYDROBIOPTERIN SYNTHASE"/>
    <property type="match status" value="1"/>
</dbReference>
<evidence type="ECO:0000256" key="2">
    <source>
        <dbReference type="ARBA" id="ARBA00005061"/>
    </source>
</evidence>
<sequence length="152" mass="17217">MAPLAYFSRRYRFSAMHRLNAPSLSVEQNRDTYGKCNNPFGHGHNYFVEVTVAGPIDPVTGFVVDMPKLDALARRELMDRFDQVSMNDDPVFASDFVPSTENLTIEVERIFRSEVPKLDAAGKLRLHAIRIEETANNSFDLPSDNRTQPLLS</sequence>
<evidence type="ECO:0000313" key="12">
    <source>
        <dbReference type="Proteomes" id="UP000182427"/>
    </source>
</evidence>
<dbReference type="Pfam" id="PF01242">
    <property type="entry name" value="PTPS"/>
    <property type="match status" value="1"/>
</dbReference>
<evidence type="ECO:0000256" key="1">
    <source>
        <dbReference type="ARBA" id="ARBA00001947"/>
    </source>
</evidence>
<comment type="catalytic activity">
    <reaction evidence="10">
        <text>7,8-dihydroneopterin 3'-triphosphate + H2O = 6-carboxy-5,6,7,8-tetrahydropterin + triphosphate + acetaldehyde + 2 H(+)</text>
        <dbReference type="Rhea" id="RHEA:27966"/>
        <dbReference type="ChEBI" id="CHEBI:15343"/>
        <dbReference type="ChEBI" id="CHEBI:15377"/>
        <dbReference type="ChEBI" id="CHEBI:15378"/>
        <dbReference type="ChEBI" id="CHEBI:18036"/>
        <dbReference type="ChEBI" id="CHEBI:58462"/>
        <dbReference type="ChEBI" id="CHEBI:61032"/>
        <dbReference type="EC" id="4.1.2.50"/>
    </reaction>
</comment>
<dbReference type="Gene3D" id="3.30.479.10">
    <property type="entry name" value="6-pyruvoyl tetrahydropterin synthase/QueD"/>
    <property type="match status" value="1"/>
</dbReference>
<proteinExistence type="inferred from homology"/>
<dbReference type="GO" id="GO:0006729">
    <property type="term" value="P:tetrahydrobiopterin biosynthetic process"/>
    <property type="evidence" value="ECO:0007669"/>
    <property type="project" value="InterPro"/>
</dbReference>
<comment type="pathway">
    <text evidence="2">Purine metabolism; 7-cyano-7-deazaguanine biosynthesis.</text>
</comment>
<evidence type="ECO:0000256" key="4">
    <source>
        <dbReference type="ARBA" id="ARBA00012982"/>
    </source>
</evidence>
<dbReference type="OrthoDB" id="9804698at2"/>
<evidence type="ECO:0000313" key="11">
    <source>
        <dbReference type="EMBL" id="SDE95677.1"/>
    </source>
</evidence>
<dbReference type="GO" id="GO:0003874">
    <property type="term" value="F:6-pyruvoyltetrahydropterin synthase activity"/>
    <property type="evidence" value="ECO:0007669"/>
    <property type="project" value="InterPro"/>
</dbReference>
<keyword evidence="12" id="KW-1185">Reference proteome</keyword>
<dbReference type="UniPathway" id="UPA00391"/>
<keyword evidence="8" id="KW-0456">Lyase</keyword>
<comment type="cofactor">
    <cofactor evidence="1">
        <name>Zn(2+)</name>
        <dbReference type="ChEBI" id="CHEBI:29105"/>
    </cofactor>
</comment>
<keyword evidence="7" id="KW-0862">Zinc</keyword>
<dbReference type="GO" id="GO:0070497">
    <property type="term" value="F:6-carboxytetrahydropterin synthase activity"/>
    <property type="evidence" value="ECO:0007669"/>
    <property type="project" value="UniProtKB-EC"/>
</dbReference>
<keyword evidence="6" id="KW-0479">Metal-binding</keyword>
<dbReference type="GO" id="GO:0046872">
    <property type="term" value="F:metal ion binding"/>
    <property type="evidence" value="ECO:0007669"/>
    <property type="project" value="UniProtKB-KW"/>
</dbReference>
<dbReference type="InterPro" id="IPR007115">
    <property type="entry name" value="6-PTP_synth/QueD"/>
</dbReference>
<evidence type="ECO:0000256" key="3">
    <source>
        <dbReference type="ARBA" id="ARBA00008900"/>
    </source>
</evidence>
<dbReference type="SUPFAM" id="SSF55620">
    <property type="entry name" value="Tetrahydrobiopterin biosynthesis enzymes-like"/>
    <property type="match status" value="1"/>
</dbReference>
<dbReference type="InterPro" id="IPR022470">
    <property type="entry name" value="PTPS_Cys_AS"/>
</dbReference>
<dbReference type="InterPro" id="IPR038418">
    <property type="entry name" value="6-PTP_synth/QueD_sf"/>
</dbReference>
<gene>
    <name evidence="11" type="ORF">SAMN05444167_0920</name>
</gene>
<name>A0A1G7H5F1_9BACT</name>
<evidence type="ECO:0000256" key="6">
    <source>
        <dbReference type="ARBA" id="ARBA00022723"/>
    </source>
</evidence>
<evidence type="ECO:0000256" key="9">
    <source>
        <dbReference type="ARBA" id="ARBA00031449"/>
    </source>
</evidence>
<dbReference type="EMBL" id="LT629690">
    <property type="protein sequence ID" value="SDE95677.1"/>
    <property type="molecule type" value="Genomic_DNA"/>
</dbReference>
<dbReference type="EC" id="4.1.2.50" evidence="4"/>
<dbReference type="Proteomes" id="UP000182427">
    <property type="component" value="Chromosome I"/>
</dbReference>
<dbReference type="RefSeq" id="WP_083344122.1">
    <property type="nucleotide sequence ID" value="NZ_LT629690.1"/>
</dbReference>
<dbReference type="PANTHER" id="PTHR12589">
    <property type="entry name" value="PYRUVOYL TETRAHYDROBIOPTERIN SYNTHASE"/>
    <property type="match status" value="1"/>
</dbReference>
<organism evidence="11 12">
    <name type="scientific">Terriglobus roseus</name>
    <dbReference type="NCBI Taxonomy" id="392734"/>
    <lineage>
        <taxon>Bacteria</taxon>
        <taxon>Pseudomonadati</taxon>
        <taxon>Acidobacteriota</taxon>
        <taxon>Terriglobia</taxon>
        <taxon>Terriglobales</taxon>
        <taxon>Acidobacteriaceae</taxon>
        <taxon>Terriglobus</taxon>
    </lineage>
</organism>
<reference evidence="11 12" key="1">
    <citation type="submission" date="2016-10" db="EMBL/GenBank/DDBJ databases">
        <authorList>
            <person name="de Groot N.N."/>
        </authorList>
    </citation>
    <scope>NUCLEOTIDE SEQUENCE [LARGE SCALE GENOMIC DNA]</scope>
    <source>
        <strain evidence="11 12">GAS232</strain>
    </source>
</reference>